<evidence type="ECO:0000256" key="2">
    <source>
        <dbReference type="ARBA" id="ARBA00005046"/>
    </source>
</evidence>
<dbReference type="RefSeq" id="WP_369666014.1">
    <property type="nucleotide sequence ID" value="NZ_JBDKXB010000004.1"/>
</dbReference>
<dbReference type="InterPro" id="IPR036688">
    <property type="entry name" value="MoeA_C_domain_IV_sf"/>
</dbReference>
<dbReference type="SUPFAM" id="SSF53218">
    <property type="entry name" value="Molybdenum cofactor biosynthesis proteins"/>
    <property type="match status" value="1"/>
</dbReference>
<dbReference type="EMBL" id="JBDKXB010000004">
    <property type="protein sequence ID" value="MEY6431627.1"/>
    <property type="molecule type" value="Genomic_DNA"/>
</dbReference>
<dbReference type="Gene3D" id="2.40.340.10">
    <property type="entry name" value="MoeA, C-terminal, domain IV"/>
    <property type="match status" value="1"/>
</dbReference>
<dbReference type="SUPFAM" id="SSF63867">
    <property type="entry name" value="MoeA C-terminal domain-like"/>
    <property type="match status" value="1"/>
</dbReference>
<dbReference type="InterPro" id="IPR038987">
    <property type="entry name" value="MoeA-like"/>
</dbReference>
<dbReference type="CDD" id="cd00887">
    <property type="entry name" value="MoeA"/>
    <property type="match status" value="1"/>
</dbReference>
<organism evidence="8 9">
    <name type="scientific">Thioalkalicoccus limnaeus</name>
    <dbReference type="NCBI Taxonomy" id="120681"/>
    <lineage>
        <taxon>Bacteria</taxon>
        <taxon>Pseudomonadati</taxon>
        <taxon>Pseudomonadota</taxon>
        <taxon>Gammaproteobacteria</taxon>
        <taxon>Chromatiales</taxon>
        <taxon>Chromatiaceae</taxon>
        <taxon>Thioalkalicoccus</taxon>
    </lineage>
</organism>
<evidence type="ECO:0000256" key="1">
    <source>
        <dbReference type="ARBA" id="ARBA00002901"/>
    </source>
</evidence>
<proteinExistence type="inferred from homology"/>
<keyword evidence="6" id="KW-0808">Transferase</keyword>
<dbReference type="Gene3D" id="3.90.105.10">
    <property type="entry name" value="Molybdopterin biosynthesis moea protein, domain 2"/>
    <property type="match status" value="1"/>
</dbReference>
<dbReference type="Gene3D" id="2.170.190.11">
    <property type="entry name" value="Molybdopterin biosynthesis moea protein, domain 3"/>
    <property type="match status" value="1"/>
</dbReference>
<evidence type="ECO:0000256" key="4">
    <source>
        <dbReference type="ARBA" id="ARBA00023150"/>
    </source>
</evidence>
<evidence type="ECO:0000256" key="6">
    <source>
        <dbReference type="RuleBase" id="RU365090"/>
    </source>
</evidence>
<dbReference type="InterPro" id="IPR008284">
    <property type="entry name" value="MoCF_biosynth_CS"/>
</dbReference>
<name>A0ABV4BAZ2_9GAMM</name>
<keyword evidence="4 6" id="KW-0501">Molybdenum cofactor biosynthesis</keyword>
<evidence type="ECO:0000313" key="8">
    <source>
        <dbReference type="EMBL" id="MEY6431627.1"/>
    </source>
</evidence>
<dbReference type="Pfam" id="PF00994">
    <property type="entry name" value="MoCF_biosynth"/>
    <property type="match status" value="1"/>
</dbReference>
<dbReference type="InterPro" id="IPR036425">
    <property type="entry name" value="MoaB/Mog-like_dom_sf"/>
</dbReference>
<dbReference type="SUPFAM" id="SSF63882">
    <property type="entry name" value="MoeA N-terminal region -like"/>
    <property type="match status" value="1"/>
</dbReference>
<reference evidence="8 9" key="1">
    <citation type="submission" date="2024-05" db="EMBL/GenBank/DDBJ databases">
        <title>Genome Sequence and Characterization of the New Strain Purple Sulfur Bacterium of Genus Thioalkalicoccus.</title>
        <authorList>
            <person name="Bryantseva I.A."/>
            <person name="Kyndt J.A."/>
            <person name="Imhoff J.F."/>
        </authorList>
    </citation>
    <scope>NUCLEOTIDE SEQUENCE [LARGE SCALE GENOMIC DNA]</scope>
    <source>
        <strain evidence="8 9">Um2</strain>
    </source>
</reference>
<dbReference type="InterPro" id="IPR036135">
    <property type="entry name" value="MoeA_linker/N_sf"/>
</dbReference>
<dbReference type="PANTHER" id="PTHR10192">
    <property type="entry name" value="MOLYBDOPTERIN BIOSYNTHESIS PROTEIN"/>
    <property type="match status" value="1"/>
</dbReference>
<dbReference type="InterPro" id="IPR001453">
    <property type="entry name" value="MoaB/Mog_dom"/>
</dbReference>
<comment type="caution">
    <text evidence="8">The sequence shown here is derived from an EMBL/GenBank/DDBJ whole genome shotgun (WGS) entry which is preliminary data.</text>
</comment>
<keyword evidence="6" id="KW-0500">Molybdenum</keyword>
<dbReference type="SMART" id="SM00852">
    <property type="entry name" value="MoCF_biosynth"/>
    <property type="match status" value="1"/>
</dbReference>
<keyword evidence="6" id="KW-0479">Metal-binding</keyword>
<comment type="pathway">
    <text evidence="2 6">Cofactor biosynthesis; molybdopterin biosynthesis.</text>
</comment>
<evidence type="ECO:0000256" key="3">
    <source>
        <dbReference type="ARBA" id="ARBA00010763"/>
    </source>
</evidence>
<comment type="catalytic activity">
    <reaction evidence="5">
        <text>adenylyl-molybdopterin + molybdate = Mo-molybdopterin + AMP + H(+)</text>
        <dbReference type="Rhea" id="RHEA:35047"/>
        <dbReference type="ChEBI" id="CHEBI:15378"/>
        <dbReference type="ChEBI" id="CHEBI:36264"/>
        <dbReference type="ChEBI" id="CHEBI:62727"/>
        <dbReference type="ChEBI" id="CHEBI:71302"/>
        <dbReference type="ChEBI" id="CHEBI:456215"/>
        <dbReference type="EC" id="2.10.1.1"/>
    </reaction>
</comment>
<comment type="function">
    <text evidence="1 6">Catalyzes the insertion of molybdate into adenylated molybdopterin with the concomitant release of AMP.</text>
</comment>
<evidence type="ECO:0000259" key="7">
    <source>
        <dbReference type="SMART" id="SM00852"/>
    </source>
</evidence>
<evidence type="ECO:0000313" key="9">
    <source>
        <dbReference type="Proteomes" id="UP001564408"/>
    </source>
</evidence>
<dbReference type="PANTHER" id="PTHR10192:SF5">
    <property type="entry name" value="GEPHYRIN"/>
    <property type="match status" value="1"/>
</dbReference>
<dbReference type="PROSITE" id="PS01079">
    <property type="entry name" value="MOCF_BIOSYNTHESIS_2"/>
    <property type="match status" value="1"/>
</dbReference>
<dbReference type="EC" id="2.10.1.1" evidence="6"/>
<comment type="similarity">
    <text evidence="3 6">Belongs to the MoeA family.</text>
</comment>
<feature type="domain" description="MoaB/Mog" evidence="7">
    <location>
        <begin position="193"/>
        <end position="331"/>
    </location>
</feature>
<evidence type="ECO:0000256" key="5">
    <source>
        <dbReference type="ARBA" id="ARBA00047317"/>
    </source>
</evidence>
<gene>
    <name evidence="8" type="primary">glp</name>
    <name evidence="8" type="ORF">ABC977_04305</name>
</gene>
<comment type="cofactor">
    <cofactor evidence="6">
        <name>Mg(2+)</name>
        <dbReference type="ChEBI" id="CHEBI:18420"/>
    </cofactor>
</comment>
<dbReference type="InterPro" id="IPR005111">
    <property type="entry name" value="MoeA_C_domain_IV"/>
</dbReference>
<protein>
    <recommendedName>
        <fullName evidence="6">Molybdopterin molybdenumtransferase</fullName>
        <ecNumber evidence="6">2.10.1.1</ecNumber>
    </recommendedName>
</protein>
<dbReference type="Pfam" id="PF03454">
    <property type="entry name" value="MoeA_C"/>
    <property type="match status" value="1"/>
</dbReference>
<keyword evidence="6" id="KW-0460">Magnesium</keyword>
<accession>A0ABV4BAZ2</accession>
<dbReference type="NCBIfam" id="TIGR00177">
    <property type="entry name" value="molyb_syn"/>
    <property type="match status" value="1"/>
</dbReference>
<dbReference type="Gene3D" id="3.40.980.10">
    <property type="entry name" value="MoaB/Mog-like domain"/>
    <property type="match status" value="1"/>
</dbReference>
<dbReference type="InterPro" id="IPR005110">
    <property type="entry name" value="MoeA_linker/N"/>
</dbReference>
<dbReference type="Proteomes" id="UP001564408">
    <property type="component" value="Unassembled WGS sequence"/>
</dbReference>
<dbReference type="Pfam" id="PF03453">
    <property type="entry name" value="MoeA_N"/>
    <property type="match status" value="1"/>
</dbReference>
<keyword evidence="9" id="KW-1185">Reference proteome</keyword>
<sequence length="420" mass="44326">MTGGATTNANDCGTHPDAPWPIEAALARLLAAADPIQEIERVPIDDALGRVLAEAVVSAIRVPGWDNSAMDGYALRTADLTDVNPRLRISQRIPAGRVGTELEPGTAARIFTGAPVPPGADAVVVQEACVPDGDGVEIHTRPQPGDNIRRAGEEIESGAAALTAGTRLGPQHLGLAATVGVAELAVRRRLTVAILATGDELAAPGQPLAPGQIYNSNRHLLRALLTTLGCEILDLGVVGDTLPATEAALAEAAASADLILTSGGVSVGEEDHVKPAVARLGRVDLWKLAIRPGKPLLFGQVGTTPVIGSPGNPVALFVVFVLLIRPFILHRQGMLGEVTAPTWWGRADFDWPRPDKKRREYVRARIDTDEGLPRVTLFPHRSSAMLSSVVWANGLAVIPEGRVLARGDLVQYLPFSELLT</sequence>
<dbReference type="NCBIfam" id="NF045515">
    <property type="entry name" value="Glp_gephyrin"/>
    <property type="match status" value="1"/>
</dbReference>